<reference evidence="1 2" key="1">
    <citation type="submission" date="2020-08" db="EMBL/GenBank/DDBJ databases">
        <title>Genomic Encyclopedia of Type Strains, Phase IV (KMG-IV): sequencing the most valuable type-strain genomes for metagenomic binning, comparative biology and taxonomic classification.</title>
        <authorList>
            <person name="Goeker M."/>
        </authorList>
    </citation>
    <scope>NUCLEOTIDE SEQUENCE [LARGE SCALE GENOMIC DNA]</scope>
    <source>
        <strain evidence="1 2">YC6886</strain>
    </source>
</reference>
<protein>
    <submittedName>
        <fullName evidence="1">DNA replication protein DnaC</fullName>
    </submittedName>
</protein>
<comment type="caution">
    <text evidence="1">The sequence shown here is derived from an EMBL/GenBank/DDBJ whole genome shotgun (WGS) entry which is preliminary data.</text>
</comment>
<evidence type="ECO:0000313" key="1">
    <source>
        <dbReference type="EMBL" id="MBB5351370.1"/>
    </source>
</evidence>
<dbReference type="SUPFAM" id="SSF52540">
    <property type="entry name" value="P-loop containing nucleoside triphosphate hydrolases"/>
    <property type="match status" value="1"/>
</dbReference>
<dbReference type="InterPro" id="IPR027417">
    <property type="entry name" value="P-loop_NTPase"/>
</dbReference>
<keyword evidence="2" id="KW-1185">Reference proteome</keyword>
<proteinExistence type="predicted"/>
<sequence length="263" mass="30340">MTDPTTTIETDDERSTIEVRACDSCGSPSPYEPVLMFGKDMLAHCRHLCDACEAREKEQQAEEDRKQEIADMKAKWEAIVPADYRATDIEHADFNRRVWMRIRDEAWESRSIGLVGPPGRSKTRILALVAKKMIHRHRTIGWMNTFKLEQAWRDRTDRRLGEEARKQLRVWQRCRVLFLDDLGKSAWTAPLETALFEILEHRHGEGLVTHWSLNPQPDDIDEDFSSPEVLTAALDPDGVASKRNRFAPILSRLINNTLIVPVR</sequence>
<evidence type="ECO:0000313" key="2">
    <source>
        <dbReference type="Proteomes" id="UP000557717"/>
    </source>
</evidence>
<dbReference type="AlphaFoldDB" id="A0A840VBR1"/>
<name>A0A840VBR1_9BACT</name>
<dbReference type="EMBL" id="JACHFD010000006">
    <property type="protein sequence ID" value="MBB5351370.1"/>
    <property type="molecule type" value="Genomic_DNA"/>
</dbReference>
<gene>
    <name evidence="1" type="ORF">HNR46_001606</name>
</gene>
<accession>A0A840VBR1</accession>
<dbReference type="Proteomes" id="UP000557717">
    <property type="component" value="Unassembled WGS sequence"/>
</dbReference>
<dbReference type="RefSeq" id="WP_184017476.1">
    <property type="nucleotide sequence ID" value="NZ_JACHFD010000006.1"/>
</dbReference>
<organism evidence="1 2">
    <name type="scientific">Haloferula luteola</name>
    <dbReference type="NCBI Taxonomy" id="595692"/>
    <lineage>
        <taxon>Bacteria</taxon>
        <taxon>Pseudomonadati</taxon>
        <taxon>Verrucomicrobiota</taxon>
        <taxon>Verrucomicrobiia</taxon>
        <taxon>Verrucomicrobiales</taxon>
        <taxon>Verrucomicrobiaceae</taxon>
        <taxon>Haloferula</taxon>
    </lineage>
</organism>
<dbReference type="Gene3D" id="3.40.50.300">
    <property type="entry name" value="P-loop containing nucleotide triphosphate hydrolases"/>
    <property type="match status" value="1"/>
</dbReference>